<reference evidence="4" key="1">
    <citation type="journal article" date="2019" name="Int. J. Syst. Evol. Microbiol.">
        <title>The Global Catalogue of Microorganisms (GCM) 10K type strain sequencing project: providing services to taxonomists for standard genome sequencing and annotation.</title>
        <authorList>
            <consortium name="The Broad Institute Genomics Platform"/>
            <consortium name="The Broad Institute Genome Sequencing Center for Infectious Disease"/>
            <person name="Wu L."/>
            <person name="Ma J."/>
        </authorList>
    </citation>
    <scope>NUCLEOTIDE SEQUENCE [LARGE SCALE GENOMIC DNA]</scope>
    <source>
        <strain evidence="4">JCM 17543</strain>
    </source>
</reference>
<keyword evidence="4" id="KW-1185">Reference proteome</keyword>
<dbReference type="EMBL" id="BAABBM010000001">
    <property type="protein sequence ID" value="GAA3892402.1"/>
    <property type="molecule type" value="Genomic_DNA"/>
</dbReference>
<feature type="chain" id="PRO_5045788818" evidence="2">
    <location>
        <begin position="20"/>
        <end position="121"/>
    </location>
</feature>
<evidence type="ECO:0000313" key="4">
    <source>
        <dbReference type="Proteomes" id="UP001500827"/>
    </source>
</evidence>
<gene>
    <name evidence="3" type="ORF">GCM10022276_09490</name>
</gene>
<evidence type="ECO:0000256" key="1">
    <source>
        <dbReference type="SAM" id="MobiDB-lite"/>
    </source>
</evidence>
<keyword evidence="2" id="KW-0732">Signal</keyword>
<comment type="caution">
    <text evidence="3">The sequence shown here is derived from an EMBL/GenBank/DDBJ whole genome shotgun (WGS) entry which is preliminary data.</text>
</comment>
<dbReference type="Proteomes" id="UP001500827">
    <property type="component" value="Unassembled WGS sequence"/>
</dbReference>
<proteinExistence type="predicted"/>
<feature type="signal peptide" evidence="2">
    <location>
        <begin position="1"/>
        <end position="19"/>
    </location>
</feature>
<accession>A0ABP7L051</accession>
<name>A0ABP7L051_9SPHN</name>
<organism evidence="3 4">
    <name type="scientific">Sphingomonas limnosediminicola</name>
    <dbReference type="NCBI Taxonomy" id="940133"/>
    <lineage>
        <taxon>Bacteria</taxon>
        <taxon>Pseudomonadati</taxon>
        <taxon>Pseudomonadota</taxon>
        <taxon>Alphaproteobacteria</taxon>
        <taxon>Sphingomonadales</taxon>
        <taxon>Sphingomonadaceae</taxon>
        <taxon>Sphingomonas</taxon>
    </lineage>
</organism>
<sequence length="121" mass="12196">MKLIIIIGALLAPASTAQAQTAKTATTHVVPSAQTSTAVVTQQAPPIEATAPAGQAAKQDVAASAPCPPTDANPQLPSPNGAAIDPGSTQTTASLLRTNAAFEMNKHLSNHLKARPCANPK</sequence>
<evidence type="ECO:0000256" key="2">
    <source>
        <dbReference type="SAM" id="SignalP"/>
    </source>
</evidence>
<protein>
    <submittedName>
        <fullName evidence="3">Uncharacterized protein</fullName>
    </submittedName>
</protein>
<feature type="region of interest" description="Disordered" evidence="1">
    <location>
        <begin position="50"/>
        <end position="91"/>
    </location>
</feature>
<evidence type="ECO:0000313" key="3">
    <source>
        <dbReference type="EMBL" id="GAA3892402.1"/>
    </source>
</evidence>